<evidence type="ECO:0000313" key="4">
    <source>
        <dbReference type="Proteomes" id="UP000256661"/>
    </source>
</evidence>
<keyword evidence="1" id="KW-0732">Signal</keyword>
<dbReference type="InterPro" id="IPR007210">
    <property type="entry name" value="ABC_Gly_betaine_transp_sub-bd"/>
</dbReference>
<evidence type="ECO:0000259" key="2">
    <source>
        <dbReference type="Pfam" id="PF04069"/>
    </source>
</evidence>
<reference evidence="3 4" key="1">
    <citation type="submission" date="2018-08" db="EMBL/GenBank/DDBJ databases">
        <title>Sequencing the genomes of 1000 actinobacteria strains.</title>
        <authorList>
            <person name="Klenk H.-P."/>
        </authorList>
    </citation>
    <scope>NUCLEOTIDE SEQUENCE [LARGE SCALE GENOMIC DNA]</scope>
    <source>
        <strain evidence="3 4">DSM 43927</strain>
    </source>
</reference>
<feature type="signal peptide" evidence="1">
    <location>
        <begin position="1"/>
        <end position="22"/>
    </location>
</feature>
<sequence length="307" mass="32361">MIRIVRGAALVMAAALALTACGDDDGNGGGDPLGGGGGGGSQTLVVGSADFPESELIGEIYAQALEAKSIKVQRKFKIGAREVYYGQVAGGSIQVFPEYNGALLQRVDQGNTAATTQDVDAQLKQKLPPALEILTPSAAEDKDALVVTAETAAKHNLKTLEDLEPVADDLVVGGPPEFKTRQQGMVGLEKVYGLKFKQFKSLDVAGPITVSNLSKGQIQAANLFTTNPAIAKNRFVALEDPKNVFGAQNVVPLIYKSKVNETARAALNAVSAKLTTADLIAMNGQMDDQKLDPEDVAKEWLKKQGLI</sequence>
<dbReference type="AlphaFoldDB" id="A0A3D9SSE9"/>
<dbReference type="RefSeq" id="WP_116024290.1">
    <property type="nucleotide sequence ID" value="NZ_QTTT01000001.1"/>
</dbReference>
<comment type="caution">
    <text evidence="3">The sequence shown here is derived from an EMBL/GenBank/DDBJ whole genome shotgun (WGS) entry which is preliminary data.</text>
</comment>
<dbReference type="SUPFAM" id="SSF53850">
    <property type="entry name" value="Periplasmic binding protein-like II"/>
    <property type="match status" value="1"/>
</dbReference>
<gene>
    <name evidence="3" type="ORF">DFJ69_4394</name>
</gene>
<proteinExistence type="predicted"/>
<feature type="domain" description="ABC-type glycine betaine transport system substrate-binding" evidence="2">
    <location>
        <begin position="43"/>
        <end position="303"/>
    </location>
</feature>
<dbReference type="Gene3D" id="3.40.190.120">
    <property type="entry name" value="Osmoprotection protein (prox), domain 2"/>
    <property type="match status" value="1"/>
</dbReference>
<dbReference type="EMBL" id="QTTT01000001">
    <property type="protein sequence ID" value="REE98896.1"/>
    <property type="molecule type" value="Genomic_DNA"/>
</dbReference>
<dbReference type="Proteomes" id="UP000256661">
    <property type="component" value="Unassembled WGS sequence"/>
</dbReference>
<dbReference type="Pfam" id="PF04069">
    <property type="entry name" value="OpuAC"/>
    <property type="match status" value="1"/>
</dbReference>
<evidence type="ECO:0000313" key="3">
    <source>
        <dbReference type="EMBL" id="REE98896.1"/>
    </source>
</evidence>
<organism evidence="3 4">
    <name type="scientific">Thermomonospora umbrina</name>
    <dbReference type="NCBI Taxonomy" id="111806"/>
    <lineage>
        <taxon>Bacteria</taxon>
        <taxon>Bacillati</taxon>
        <taxon>Actinomycetota</taxon>
        <taxon>Actinomycetes</taxon>
        <taxon>Streptosporangiales</taxon>
        <taxon>Thermomonosporaceae</taxon>
        <taxon>Thermomonospora</taxon>
    </lineage>
</organism>
<name>A0A3D9SSE9_9ACTN</name>
<evidence type="ECO:0000256" key="1">
    <source>
        <dbReference type="SAM" id="SignalP"/>
    </source>
</evidence>
<dbReference type="CDD" id="cd13606">
    <property type="entry name" value="PBP2_ProX_like"/>
    <property type="match status" value="1"/>
</dbReference>
<dbReference type="GO" id="GO:0043190">
    <property type="term" value="C:ATP-binding cassette (ABC) transporter complex"/>
    <property type="evidence" value="ECO:0007669"/>
    <property type="project" value="InterPro"/>
</dbReference>
<dbReference type="Gene3D" id="3.40.190.10">
    <property type="entry name" value="Periplasmic binding protein-like II"/>
    <property type="match status" value="1"/>
</dbReference>
<accession>A0A3D9SSE9</accession>
<keyword evidence="4" id="KW-1185">Reference proteome</keyword>
<feature type="chain" id="PRO_5017836167" evidence="1">
    <location>
        <begin position="23"/>
        <end position="307"/>
    </location>
</feature>
<dbReference type="GO" id="GO:0022857">
    <property type="term" value="F:transmembrane transporter activity"/>
    <property type="evidence" value="ECO:0007669"/>
    <property type="project" value="InterPro"/>
</dbReference>
<dbReference type="OrthoDB" id="9781705at2"/>
<dbReference type="PROSITE" id="PS51257">
    <property type="entry name" value="PROKAR_LIPOPROTEIN"/>
    <property type="match status" value="1"/>
</dbReference>
<protein>
    <submittedName>
        <fullName evidence="3">Osmoprotectant transport system substrate-binding protein</fullName>
    </submittedName>
</protein>